<sequence>MSYLAGASTQDISREIQAVQANIQNLSRTADGGDQTQRQALLGSARKLVTALETPGHVVARMSWEEPTTSAALRMLIDLNIFKLMIGGETSVPQQASELAQASGADPVLIQRLMKRVASTSPPLIEETGPDEYTPNRWTQTFADDVNTGTFTDIYDGWTPACSRITEFMRAENYKNPISKDNTIWKFGTGSDLPYFTWMQAQDERQRAFANHMKFKSIRQNWYDTVTLNEIFPENFNAKEVLIVDVGGNAGHDLLGFSRAHPKQPGRLILQDLPGQIQPLDKQELSPIEPMCHDFFTPQPVKGAKAYYLKMVLHDWPDSQCREILNNLKPALVPGFSKILINEIVVLDYGADWFSTSVDMIMMIFHSSWERREKQWRELIESVGLKVTRIWPCGGAPEKLIEVELA</sequence>
<dbReference type="InterPro" id="IPR016461">
    <property type="entry name" value="COMT-like"/>
</dbReference>
<feature type="active site" description="Proton acceptor" evidence="4">
    <location>
        <position position="314"/>
    </location>
</feature>
<dbReference type="PIRSF" id="PIRSF005739">
    <property type="entry name" value="O-mtase"/>
    <property type="match status" value="1"/>
</dbReference>
<dbReference type="Proteomes" id="UP001265746">
    <property type="component" value="Unassembled WGS sequence"/>
</dbReference>
<evidence type="ECO:0000256" key="1">
    <source>
        <dbReference type="ARBA" id="ARBA00022603"/>
    </source>
</evidence>
<evidence type="ECO:0000256" key="2">
    <source>
        <dbReference type="ARBA" id="ARBA00022679"/>
    </source>
</evidence>
<accession>A0AAD9SSA4</accession>
<dbReference type="SUPFAM" id="SSF46785">
    <property type="entry name" value="Winged helix' DNA-binding domain"/>
    <property type="match status" value="1"/>
</dbReference>
<organism evidence="6 7">
    <name type="scientific">Phomopsis amygdali</name>
    <name type="common">Fusicoccum amygdali</name>
    <dbReference type="NCBI Taxonomy" id="1214568"/>
    <lineage>
        <taxon>Eukaryota</taxon>
        <taxon>Fungi</taxon>
        <taxon>Dikarya</taxon>
        <taxon>Ascomycota</taxon>
        <taxon>Pezizomycotina</taxon>
        <taxon>Sordariomycetes</taxon>
        <taxon>Sordariomycetidae</taxon>
        <taxon>Diaporthales</taxon>
        <taxon>Diaporthaceae</taxon>
        <taxon>Diaporthe</taxon>
    </lineage>
</organism>
<comment type="caution">
    <text evidence="6">The sequence shown here is derived from an EMBL/GenBank/DDBJ whole genome shotgun (WGS) entry which is preliminary data.</text>
</comment>
<dbReference type="AlphaFoldDB" id="A0AAD9SSA4"/>
<dbReference type="PANTHER" id="PTHR43712:SF1">
    <property type="entry name" value="HYPOTHETICAL O-METHYLTRANSFERASE (EUROFUNG)-RELATED"/>
    <property type="match status" value="1"/>
</dbReference>
<dbReference type="GO" id="GO:0032259">
    <property type="term" value="P:methylation"/>
    <property type="evidence" value="ECO:0007669"/>
    <property type="project" value="UniProtKB-KW"/>
</dbReference>
<keyword evidence="3" id="KW-0949">S-adenosyl-L-methionine</keyword>
<dbReference type="Gene3D" id="1.10.10.10">
    <property type="entry name" value="Winged helix-like DNA-binding domain superfamily/Winged helix DNA-binding domain"/>
    <property type="match status" value="1"/>
</dbReference>
<dbReference type="Pfam" id="PF00891">
    <property type="entry name" value="Methyltransf_2"/>
    <property type="match status" value="1"/>
</dbReference>
<dbReference type="Gene3D" id="3.40.50.150">
    <property type="entry name" value="Vaccinia Virus protein VP39"/>
    <property type="match status" value="1"/>
</dbReference>
<gene>
    <name evidence="6" type="ORF">N8I77_001603</name>
</gene>
<dbReference type="EMBL" id="JAUJFL010000001">
    <property type="protein sequence ID" value="KAK2614804.1"/>
    <property type="molecule type" value="Genomic_DNA"/>
</dbReference>
<dbReference type="InterPro" id="IPR036390">
    <property type="entry name" value="WH_DNA-bd_sf"/>
</dbReference>
<evidence type="ECO:0000256" key="3">
    <source>
        <dbReference type="ARBA" id="ARBA00022691"/>
    </source>
</evidence>
<dbReference type="PANTHER" id="PTHR43712">
    <property type="entry name" value="PUTATIVE (AFU_ORTHOLOGUE AFUA_4G14580)-RELATED"/>
    <property type="match status" value="1"/>
</dbReference>
<evidence type="ECO:0000313" key="6">
    <source>
        <dbReference type="EMBL" id="KAK2614804.1"/>
    </source>
</evidence>
<dbReference type="InterPro" id="IPR001077">
    <property type="entry name" value="COMT_C"/>
</dbReference>
<dbReference type="PROSITE" id="PS51683">
    <property type="entry name" value="SAM_OMT_II"/>
    <property type="match status" value="1"/>
</dbReference>
<name>A0AAD9SSA4_PHOAM</name>
<dbReference type="InterPro" id="IPR036388">
    <property type="entry name" value="WH-like_DNA-bd_sf"/>
</dbReference>
<evidence type="ECO:0000259" key="5">
    <source>
        <dbReference type="Pfam" id="PF00891"/>
    </source>
</evidence>
<reference evidence="6" key="1">
    <citation type="submission" date="2023-06" db="EMBL/GenBank/DDBJ databases">
        <authorList>
            <person name="Noh H."/>
        </authorList>
    </citation>
    <scope>NUCLEOTIDE SEQUENCE</scope>
    <source>
        <strain evidence="6">DUCC20226</strain>
    </source>
</reference>
<dbReference type="InterPro" id="IPR029063">
    <property type="entry name" value="SAM-dependent_MTases_sf"/>
</dbReference>
<proteinExistence type="predicted"/>
<protein>
    <recommendedName>
        <fullName evidence="5">O-methyltransferase C-terminal domain-containing protein</fullName>
    </recommendedName>
</protein>
<keyword evidence="1" id="KW-0489">Methyltransferase</keyword>
<dbReference type="SUPFAM" id="SSF53335">
    <property type="entry name" value="S-adenosyl-L-methionine-dependent methyltransferases"/>
    <property type="match status" value="1"/>
</dbReference>
<keyword evidence="7" id="KW-1185">Reference proteome</keyword>
<feature type="domain" description="O-methyltransferase C-terminal" evidence="5">
    <location>
        <begin position="241"/>
        <end position="384"/>
    </location>
</feature>
<evidence type="ECO:0000313" key="7">
    <source>
        <dbReference type="Proteomes" id="UP001265746"/>
    </source>
</evidence>
<dbReference type="GO" id="GO:0008171">
    <property type="term" value="F:O-methyltransferase activity"/>
    <property type="evidence" value="ECO:0007669"/>
    <property type="project" value="InterPro"/>
</dbReference>
<evidence type="ECO:0000256" key="4">
    <source>
        <dbReference type="PIRSR" id="PIRSR005739-1"/>
    </source>
</evidence>
<keyword evidence="2" id="KW-0808">Transferase</keyword>